<feature type="region of interest" description="Disordered" evidence="1">
    <location>
        <begin position="42"/>
        <end position="82"/>
    </location>
</feature>
<sequence>MSDDDYLLAALRIAAGSDPIPARVSADARAVYGLRLPGAVTAVPVGPPPHVGPGRRPPSGTRSGGSGTRSGGDGDPLSGFGADAIGVGGVGRRLGGGGRHGDGAPRLLRFAAGGVTIDVEVTIGDTHIDLAGQVRPAPGDGSRVEIRTPHISKIRFPSETGEFATTGLPHGWLSIVCHRPGLPPVATRWQCLRP</sequence>
<gene>
    <name evidence="2" type="ORF">ACFO8L_24950</name>
</gene>
<dbReference type="RefSeq" id="WP_262849503.1">
    <property type="nucleotide sequence ID" value="NZ_JANZYP010000086.1"/>
</dbReference>
<proteinExistence type="predicted"/>
<organism evidence="2 3">
    <name type="scientific">Sphaerisporangium corydalis</name>
    <dbReference type="NCBI Taxonomy" id="1441875"/>
    <lineage>
        <taxon>Bacteria</taxon>
        <taxon>Bacillati</taxon>
        <taxon>Actinomycetota</taxon>
        <taxon>Actinomycetes</taxon>
        <taxon>Streptosporangiales</taxon>
        <taxon>Streptosporangiaceae</taxon>
        <taxon>Sphaerisporangium</taxon>
    </lineage>
</organism>
<feature type="compositionally biased region" description="Gly residues" evidence="1">
    <location>
        <begin position="62"/>
        <end position="74"/>
    </location>
</feature>
<accession>A0ABV9EIV4</accession>
<dbReference type="Proteomes" id="UP001595891">
    <property type="component" value="Unassembled WGS sequence"/>
</dbReference>
<name>A0ABV9EIV4_9ACTN</name>
<evidence type="ECO:0000256" key="1">
    <source>
        <dbReference type="SAM" id="MobiDB-lite"/>
    </source>
</evidence>
<keyword evidence="3" id="KW-1185">Reference proteome</keyword>
<dbReference type="EMBL" id="JBHSFN010000016">
    <property type="protein sequence ID" value="MFC4589362.1"/>
    <property type="molecule type" value="Genomic_DNA"/>
</dbReference>
<feature type="compositionally biased region" description="Low complexity" evidence="1">
    <location>
        <begin position="52"/>
        <end position="61"/>
    </location>
</feature>
<protein>
    <submittedName>
        <fullName evidence="2">Uncharacterized protein</fullName>
    </submittedName>
</protein>
<reference evidence="3" key="1">
    <citation type="journal article" date="2019" name="Int. J. Syst. Evol. Microbiol.">
        <title>The Global Catalogue of Microorganisms (GCM) 10K type strain sequencing project: providing services to taxonomists for standard genome sequencing and annotation.</title>
        <authorList>
            <consortium name="The Broad Institute Genomics Platform"/>
            <consortium name="The Broad Institute Genome Sequencing Center for Infectious Disease"/>
            <person name="Wu L."/>
            <person name="Ma J."/>
        </authorList>
    </citation>
    <scope>NUCLEOTIDE SEQUENCE [LARGE SCALE GENOMIC DNA]</scope>
    <source>
        <strain evidence="3">CCUG 49560</strain>
    </source>
</reference>
<comment type="caution">
    <text evidence="2">The sequence shown here is derived from an EMBL/GenBank/DDBJ whole genome shotgun (WGS) entry which is preliminary data.</text>
</comment>
<evidence type="ECO:0000313" key="3">
    <source>
        <dbReference type="Proteomes" id="UP001595891"/>
    </source>
</evidence>
<evidence type="ECO:0000313" key="2">
    <source>
        <dbReference type="EMBL" id="MFC4589362.1"/>
    </source>
</evidence>